<evidence type="ECO:0000256" key="1">
    <source>
        <dbReference type="SAM" id="MobiDB-lite"/>
    </source>
</evidence>
<organism evidence="2">
    <name type="scientific">marine metagenome</name>
    <dbReference type="NCBI Taxonomy" id="408172"/>
    <lineage>
        <taxon>unclassified sequences</taxon>
        <taxon>metagenomes</taxon>
        <taxon>ecological metagenomes</taxon>
    </lineage>
</organism>
<proteinExistence type="predicted"/>
<feature type="compositionally biased region" description="Basic and acidic residues" evidence="1">
    <location>
        <begin position="1"/>
        <end position="13"/>
    </location>
</feature>
<dbReference type="EMBL" id="UINC01209706">
    <property type="protein sequence ID" value="SVE32841.1"/>
    <property type="molecule type" value="Genomic_DNA"/>
</dbReference>
<feature type="non-terminal residue" evidence="2">
    <location>
        <position position="26"/>
    </location>
</feature>
<protein>
    <submittedName>
        <fullName evidence="2">Uncharacterized protein</fullName>
    </submittedName>
</protein>
<accession>A0A383CL46</accession>
<reference evidence="2" key="1">
    <citation type="submission" date="2018-05" db="EMBL/GenBank/DDBJ databases">
        <authorList>
            <person name="Lanie J.A."/>
            <person name="Ng W.-L."/>
            <person name="Kazmierczak K.M."/>
            <person name="Andrzejewski T.M."/>
            <person name="Davidsen T.M."/>
            <person name="Wayne K.J."/>
            <person name="Tettelin H."/>
            <person name="Glass J.I."/>
            <person name="Rusch D."/>
            <person name="Podicherti R."/>
            <person name="Tsui H.-C.T."/>
            <person name="Winkler M.E."/>
        </authorList>
    </citation>
    <scope>NUCLEOTIDE SEQUENCE</scope>
</reference>
<feature type="compositionally biased region" description="Acidic residues" evidence="1">
    <location>
        <begin position="14"/>
        <end position="26"/>
    </location>
</feature>
<name>A0A383CL46_9ZZZZ</name>
<dbReference type="AlphaFoldDB" id="A0A383CL46"/>
<evidence type="ECO:0000313" key="2">
    <source>
        <dbReference type="EMBL" id="SVE32841.1"/>
    </source>
</evidence>
<feature type="region of interest" description="Disordered" evidence="1">
    <location>
        <begin position="1"/>
        <end position="26"/>
    </location>
</feature>
<gene>
    <name evidence="2" type="ORF">METZ01_LOCUS485695</name>
</gene>
<sequence length="26" mass="2855">MKEPKISKSKPEEPVPEAEEADDAEA</sequence>